<name>A0AAE1R6E7_9SOLA</name>
<evidence type="ECO:0000313" key="4">
    <source>
        <dbReference type="Proteomes" id="UP001291623"/>
    </source>
</evidence>
<comment type="caution">
    <text evidence="3">The sequence shown here is derived from an EMBL/GenBank/DDBJ whole genome shotgun (WGS) entry which is preliminary data.</text>
</comment>
<dbReference type="Proteomes" id="UP001291623">
    <property type="component" value="Unassembled WGS sequence"/>
</dbReference>
<sequence length="141" mass="15113">MVYTPLVPAKYSITVNGKKIPIDPAAFSTSDDRGTIVDSGTTLVYLPTEAYDPFVSAIAAAASPLATNQIRGKAVLSSFLKFCLNFAGDVSMHVRPADYLWLMGVSEGDAMWCVIFGKSDEGSTILGDLVLKDKIIVYDLA</sequence>
<dbReference type="InterPro" id="IPR032799">
    <property type="entry name" value="TAXi_C"/>
</dbReference>
<dbReference type="PROSITE" id="PS51767">
    <property type="entry name" value="PEPTIDASE_A1"/>
    <property type="match status" value="1"/>
</dbReference>
<evidence type="ECO:0000259" key="2">
    <source>
        <dbReference type="PROSITE" id="PS51767"/>
    </source>
</evidence>
<dbReference type="InterPro" id="IPR033121">
    <property type="entry name" value="PEPTIDASE_A1"/>
</dbReference>
<organism evidence="3 4">
    <name type="scientific">Anisodus tanguticus</name>
    <dbReference type="NCBI Taxonomy" id="243964"/>
    <lineage>
        <taxon>Eukaryota</taxon>
        <taxon>Viridiplantae</taxon>
        <taxon>Streptophyta</taxon>
        <taxon>Embryophyta</taxon>
        <taxon>Tracheophyta</taxon>
        <taxon>Spermatophyta</taxon>
        <taxon>Magnoliopsida</taxon>
        <taxon>eudicotyledons</taxon>
        <taxon>Gunneridae</taxon>
        <taxon>Pentapetalae</taxon>
        <taxon>asterids</taxon>
        <taxon>lamiids</taxon>
        <taxon>Solanales</taxon>
        <taxon>Solanaceae</taxon>
        <taxon>Solanoideae</taxon>
        <taxon>Hyoscyameae</taxon>
        <taxon>Anisodus</taxon>
    </lineage>
</organism>
<dbReference type="InterPro" id="IPR001461">
    <property type="entry name" value="Aspartic_peptidase_A1"/>
</dbReference>
<proteinExistence type="inferred from homology"/>
<evidence type="ECO:0000313" key="3">
    <source>
        <dbReference type="EMBL" id="KAK4345756.1"/>
    </source>
</evidence>
<dbReference type="PANTHER" id="PTHR13683:SF875">
    <property type="entry name" value="EUKARYOTIC ASPARTYL PROTEASE FAMILY PROTEIN"/>
    <property type="match status" value="1"/>
</dbReference>
<gene>
    <name evidence="3" type="ORF">RND71_035932</name>
</gene>
<comment type="similarity">
    <text evidence="1">Belongs to the peptidase A1 family.</text>
</comment>
<evidence type="ECO:0000256" key="1">
    <source>
        <dbReference type="ARBA" id="ARBA00007447"/>
    </source>
</evidence>
<dbReference type="EMBL" id="JAVYJV010000019">
    <property type="protein sequence ID" value="KAK4345756.1"/>
    <property type="molecule type" value="Genomic_DNA"/>
</dbReference>
<keyword evidence="4" id="KW-1185">Reference proteome</keyword>
<dbReference type="GO" id="GO:0006508">
    <property type="term" value="P:proteolysis"/>
    <property type="evidence" value="ECO:0007669"/>
    <property type="project" value="InterPro"/>
</dbReference>
<dbReference type="Pfam" id="PF14541">
    <property type="entry name" value="TAXi_C"/>
    <property type="match status" value="1"/>
</dbReference>
<protein>
    <recommendedName>
        <fullName evidence="2">Peptidase A1 domain-containing protein</fullName>
    </recommendedName>
</protein>
<dbReference type="InterPro" id="IPR021109">
    <property type="entry name" value="Peptidase_aspartic_dom_sf"/>
</dbReference>
<dbReference type="AlphaFoldDB" id="A0AAE1R6E7"/>
<dbReference type="Gene3D" id="2.40.70.10">
    <property type="entry name" value="Acid Proteases"/>
    <property type="match status" value="1"/>
</dbReference>
<dbReference type="PANTHER" id="PTHR13683">
    <property type="entry name" value="ASPARTYL PROTEASES"/>
    <property type="match status" value="1"/>
</dbReference>
<feature type="domain" description="Peptidase A1" evidence="2">
    <location>
        <begin position="1"/>
        <end position="141"/>
    </location>
</feature>
<reference evidence="3" key="1">
    <citation type="submission" date="2023-12" db="EMBL/GenBank/DDBJ databases">
        <title>Genome assembly of Anisodus tanguticus.</title>
        <authorList>
            <person name="Wang Y.-J."/>
        </authorList>
    </citation>
    <scope>NUCLEOTIDE SEQUENCE</scope>
    <source>
        <strain evidence="3">KB-2021</strain>
        <tissue evidence="3">Leaf</tissue>
    </source>
</reference>
<dbReference type="GO" id="GO:0004190">
    <property type="term" value="F:aspartic-type endopeptidase activity"/>
    <property type="evidence" value="ECO:0007669"/>
    <property type="project" value="InterPro"/>
</dbReference>
<dbReference type="SUPFAM" id="SSF50630">
    <property type="entry name" value="Acid proteases"/>
    <property type="match status" value="1"/>
</dbReference>
<accession>A0AAE1R6E7</accession>